<dbReference type="SMART" id="SM00342">
    <property type="entry name" value="HTH_ARAC"/>
    <property type="match status" value="1"/>
</dbReference>
<evidence type="ECO:0000313" key="6">
    <source>
        <dbReference type="Proteomes" id="UP000002725"/>
    </source>
</evidence>
<keyword evidence="6" id="KW-1185">Reference proteome</keyword>
<dbReference type="InterPro" id="IPR037923">
    <property type="entry name" value="HTH-like"/>
</dbReference>
<dbReference type="HOGENOM" id="CLU_000445_88_2_10"/>
<dbReference type="GO" id="GO:0003700">
    <property type="term" value="F:DNA-binding transcription factor activity"/>
    <property type="evidence" value="ECO:0007669"/>
    <property type="project" value="InterPro"/>
</dbReference>
<evidence type="ECO:0000256" key="2">
    <source>
        <dbReference type="ARBA" id="ARBA00023125"/>
    </source>
</evidence>
<evidence type="ECO:0000313" key="5">
    <source>
        <dbReference type="EMBL" id="ACF46422.1"/>
    </source>
</evidence>
<dbReference type="InterPro" id="IPR020449">
    <property type="entry name" value="Tscrpt_reg_AraC-type_HTH"/>
</dbReference>
<keyword evidence="2" id="KW-0238">DNA-binding</keyword>
<feature type="domain" description="HTH araC/xylS-type" evidence="4">
    <location>
        <begin position="173"/>
        <end position="271"/>
    </location>
</feature>
<dbReference type="PANTHER" id="PTHR43280">
    <property type="entry name" value="ARAC-FAMILY TRANSCRIPTIONAL REGULATOR"/>
    <property type="match status" value="1"/>
</dbReference>
<dbReference type="Pfam" id="PF12833">
    <property type="entry name" value="HTH_18"/>
    <property type="match status" value="1"/>
</dbReference>
<dbReference type="SUPFAM" id="SSF51215">
    <property type="entry name" value="Regulatory protein AraC"/>
    <property type="match status" value="1"/>
</dbReference>
<sequence>MIIPDTPFNPASADFFGIYPLTRSLPELQDLSVRFTLFHIVWFTGESSSQYVIDFERYPIAADSLYCLGPWQVHRVSGEPAEGIRIIFSGDIYGDVVNDDVRWLFNPLVNDGVRLKADIVEPLRMLLRLMVRESSGAGETDMLKAYLKAFLLHLIRSGSGERISFGVDAARLMILFSLVDTHYRKERKVSFYASRIGLSPKRLNEILKMATGLTLTALLHYRLIIEARRQISYGKRNFKEIAFDLGFSEQAYFSRFFKKKTGQTPEAFRQQMFKLSKQSG</sequence>
<name>B4S8N5_PROA2</name>
<dbReference type="Gene3D" id="1.10.10.60">
    <property type="entry name" value="Homeodomain-like"/>
    <property type="match status" value="1"/>
</dbReference>
<dbReference type="InterPro" id="IPR018060">
    <property type="entry name" value="HTH_AraC"/>
</dbReference>
<dbReference type="RefSeq" id="WP_012505956.1">
    <property type="nucleotide sequence ID" value="NC_011059.1"/>
</dbReference>
<evidence type="ECO:0000259" key="4">
    <source>
        <dbReference type="PROSITE" id="PS01124"/>
    </source>
</evidence>
<dbReference type="SUPFAM" id="SSF46689">
    <property type="entry name" value="Homeodomain-like"/>
    <property type="match status" value="1"/>
</dbReference>
<reference evidence="5" key="1">
    <citation type="submission" date="2008-06" db="EMBL/GenBank/DDBJ databases">
        <title>Complete sequence of chromosome of Prosthecochloris aestuarii DSM 271.</title>
        <authorList>
            <consortium name="US DOE Joint Genome Institute"/>
            <person name="Lucas S."/>
            <person name="Copeland A."/>
            <person name="Lapidus A."/>
            <person name="Glavina del Rio T."/>
            <person name="Dalin E."/>
            <person name="Tice H."/>
            <person name="Bruce D."/>
            <person name="Goodwin L."/>
            <person name="Pitluck S."/>
            <person name="Schmutz J."/>
            <person name="Larimer F."/>
            <person name="Land M."/>
            <person name="Hauser L."/>
            <person name="Kyrpides N."/>
            <person name="Anderson I."/>
            <person name="Liu Z."/>
            <person name="Li T."/>
            <person name="Zhao F."/>
            <person name="Overmann J."/>
            <person name="Bryant D.A."/>
            <person name="Richardson P."/>
        </authorList>
    </citation>
    <scope>NUCLEOTIDE SEQUENCE [LARGE SCALE GENOMIC DNA]</scope>
    <source>
        <strain evidence="5">DSM 271</strain>
    </source>
</reference>
<dbReference type="eggNOG" id="COG2207">
    <property type="taxonomic scope" value="Bacteria"/>
</dbReference>
<proteinExistence type="predicted"/>
<dbReference type="PANTHER" id="PTHR43280:SF32">
    <property type="entry name" value="TRANSCRIPTIONAL REGULATORY PROTEIN"/>
    <property type="match status" value="1"/>
</dbReference>
<dbReference type="AlphaFoldDB" id="B4S8N5"/>
<dbReference type="EMBL" id="CP001108">
    <property type="protein sequence ID" value="ACF46422.1"/>
    <property type="molecule type" value="Genomic_DNA"/>
</dbReference>
<dbReference type="InterPro" id="IPR009057">
    <property type="entry name" value="Homeodomain-like_sf"/>
</dbReference>
<organism evidence="5 6">
    <name type="scientific">Prosthecochloris aestuarii (strain DSM 271 / SK 413)</name>
    <dbReference type="NCBI Taxonomy" id="290512"/>
    <lineage>
        <taxon>Bacteria</taxon>
        <taxon>Pseudomonadati</taxon>
        <taxon>Chlorobiota</taxon>
        <taxon>Chlorobiia</taxon>
        <taxon>Chlorobiales</taxon>
        <taxon>Chlorobiaceae</taxon>
        <taxon>Prosthecochloris</taxon>
    </lineage>
</organism>
<evidence type="ECO:0000256" key="1">
    <source>
        <dbReference type="ARBA" id="ARBA00023015"/>
    </source>
</evidence>
<keyword evidence="1" id="KW-0805">Transcription regulation</keyword>
<dbReference type="STRING" id="290512.Paes_1401"/>
<accession>B4S8N5</accession>
<protein>
    <submittedName>
        <fullName evidence="5">Transcriptional regulator, AraC family</fullName>
    </submittedName>
</protein>
<dbReference type="PROSITE" id="PS01124">
    <property type="entry name" value="HTH_ARAC_FAMILY_2"/>
    <property type="match status" value="1"/>
</dbReference>
<evidence type="ECO:0000256" key="3">
    <source>
        <dbReference type="ARBA" id="ARBA00023163"/>
    </source>
</evidence>
<dbReference type="Proteomes" id="UP000002725">
    <property type="component" value="Chromosome"/>
</dbReference>
<dbReference type="GO" id="GO:0043565">
    <property type="term" value="F:sequence-specific DNA binding"/>
    <property type="evidence" value="ECO:0007669"/>
    <property type="project" value="InterPro"/>
</dbReference>
<dbReference type="KEGG" id="paa:Paes_1401"/>
<keyword evidence="3" id="KW-0804">Transcription</keyword>
<dbReference type="PRINTS" id="PR00032">
    <property type="entry name" value="HTHARAC"/>
</dbReference>
<gene>
    <name evidence="5" type="ordered locus">Paes_1401</name>
</gene>